<evidence type="ECO:0000256" key="6">
    <source>
        <dbReference type="RuleBase" id="RU369006"/>
    </source>
</evidence>
<dbReference type="Gene3D" id="2.30.130.100">
    <property type="match status" value="1"/>
</dbReference>
<sequence>MALKYWFVFAAVLYAQQWLSTTCEEQEQSAGSAPTLENMTVTTDVYDYDYNDTGCGYSVLNSTDGLLAVNCTLECSPPMLMNDSVLCVYGTNTPYGEMQQGKNYTCQEGKCENGTCIPIHKNDTCWLPPPPVYHFFNATTTTPSSEDNGQLGATS</sequence>
<evidence type="ECO:0000256" key="2">
    <source>
        <dbReference type="ARBA" id="ARBA00022525"/>
    </source>
</evidence>
<evidence type="ECO:0000256" key="1">
    <source>
        <dbReference type="ARBA" id="ARBA00004613"/>
    </source>
</evidence>
<comment type="subcellular location">
    <subcellularLocation>
        <location evidence="1 6">Secreted</location>
    </subcellularLocation>
</comment>
<accession>A0A131Z5R5</accession>
<name>A0A131Z5R5_RHIAP</name>
<feature type="chain" id="PRO_5012972325" description="Evasin" evidence="7">
    <location>
        <begin position="16"/>
        <end position="155"/>
    </location>
</feature>
<evidence type="ECO:0000256" key="7">
    <source>
        <dbReference type="SAM" id="SignalP"/>
    </source>
</evidence>
<proteinExistence type="predicted"/>
<keyword evidence="4 6" id="KW-1015">Disulfide bond</keyword>
<organism evidence="8">
    <name type="scientific">Rhipicephalus appendiculatus</name>
    <name type="common">Brown ear tick</name>
    <dbReference type="NCBI Taxonomy" id="34631"/>
    <lineage>
        <taxon>Eukaryota</taxon>
        <taxon>Metazoa</taxon>
        <taxon>Ecdysozoa</taxon>
        <taxon>Arthropoda</taxon>
        <taxon>Chelicerata</taxon>
        <taxon>Arachnida</taxon>
        <taxon>Acari</taxon>
        <taxon>Parasitiformes</taxon>
        <taxon>Ixodida</taxon>
        <taxon>Ixodoidea</taxon>
        <taxon>Ixodidae</taxon>
        <taxon>Rhipicephalinae</taxon>
        <taxon>Rhipicephalus</taxon>
        <taxon>Rhipicephalus</taxon>
    </lineage>
</organism>
<evidence type="ECO:0000256" key="5">
    <source>
        <dbReference type="ARBA" id="ARBA00023180"/>
    </source>
</evidence>
<keyword evidence="5 6" id="KW-0325">Glycoprotein</keyword>
<keyword evidence="3 6" id="KW-0732">Signal</keyword>
<evidence type="ECO:0000256" key="3">
    <source>
        <dbReference type="ARBA" id="ARBA00022729"/>
    </source>
</evidence>
<evidence type="ECO:0000256" key="4">
    <source>
        <dbReference type="ARBA" id="ARBA00023157"/>
    </source>
</evidence>
<dbReference type="InterPro" id="IPR045797">
    <property type="entry name" value="EVA_Class_A"/>
</dbReference>
<protein>
    <recommendedName>
        <fullName evidence="6">Evasin</fullName>
    </recommendedName>
</protein>
<feature type="signal peptide" evidence="7">
    <location>
        <begin position="1"/>
        <end position="15"/>
    </location>
</feature>
<dbReference type="EMBL" id="GEDV01001808">
    <property type="protein sequence ID" value="JAP86749.1"/>
    <property type="molecule type" value="Transcribed_RNA"/>
</dbReference>
<keyword evidence="2 6" id="KW-0964">Secreted</keyword>
<reference evidence="8" key="1">
    <citation type="journal article" date="2016" name="Ticks Tick Borne Dis.">
        <title>De novo assembly and annotation of the salivary gland transcriptome of Rhipicephalus appendiculatus male and female ticks during blood feeding.</title>
        <authorList>
            <person name="de Castro M.H."/>
            <person name="de Klerk D."/>
            <person name="Pienaar R."/>
            <person name="Latif A.A."/>
            <person name="Rees D.J."/>
            <person name="Mans B.J."/>
        </authorList>
    </citation>
    <scope>NUCLEOTIDE SEQUENCE</scope>
    <source>
        <tissue evidence="8">Salivary glands</tissue>
    </source>
</reference>
<comment type="function">
    <text evidence="6">Salivary chemokine-binding protein which binds to host chemokines.</text>
</comment>
<evidence type="ECO:0000313" key="8">
    <source>
        <dbReference type="EMBL" id="JAP86749.1"/>
    </source>
</evidence>
<dbReference type="GO" id="GO:0005576">
    <property type="term" value="C:extracellular region"/>
    <property type="evidence" value="ECO:0007669"/>
    <property type="project" value="UniProtKB-SubCell"/>
</dbReference>
<dbReference type="AlphaFoldDB" id="A0A131Z5R5"/>
<dbReference type="Pfam" id="PF19429">
    <property type="entry name" value="EVA_Class_A"/>
    <property type="match status" value="1"/>
</dbReference>
<dbReference type="GO" id="GO:0019957">
    <property type="term" value="F:C-C chemokine binding"/>
    <property type="evidence" value="ECO:0007669"/>
    <property type="project" value="InterPro"/>
</dbReference>